<proteinExistence type="predicted"/>
<dbReference type="AlphaFoldDB" id="A0A0A1U6H3"/>
<dbReference type="VEuPathDB" id="AmoebaDB:EIN_473140"/>
<organism evidence="1 2">
    <name type="scientific">Entamoeba invadens IP1</name>
    <dbReference type="NCBI Taxonomy" id="370355"/>
    <lineage>
        <taxon>Eukaryota</taxon>
        <taxon>Amoebozoa</taxon>
        <taxon>Evosea</taxon>
        <taxon>Archamoebae</taxon>
        <taxon>Mastigamoebida</taxon>
        <taxon>Entamoebidae</taxon>
        <taxon>Entamoeba</taxon>
    </lineage>
</organism>
<gene>
    <name evidence="1" type="ORF">EIN_473140</name>
</gene>
<dbReference type="RefSeq" id="XP_004256677.1">
    <property type="nucleotide sequence ID" value="XM_004256629.1"/>
</dbReference>
<dbReference type="SUPFAM" id="SSF47473">
    <property type="entry name" value="EF-hand"/>
    <property type="match status" value="1"/>
</dbReference>
<evidence type="ECO:0008006" key="3">
    <source>
        <dbReference type="Google" id="ProtNLM"/>
    </source>
</evidence>
<accession>A0A0A1U6H3</accession>
<dbReference type="KEGG" id="eiv:EIN_473140"/>
<protein>
    <recommendedName>
        <fullName evidence="3">EF-hand domain-containing protein</fullName>
    </recommendedName>
</protein>
<dbReference type="InterPro" id="IPR011992">
    <property type="entry name" value="EF-hand-dom_pair"/>
</dbReference>
<evidence type="ECO:0000313" key="2">
    <source>
        <dbReference type="Proteomes" id="UP000014680"/>
    </source>
</evidence>
<name>A0A0A1U6H3_ENTIV</name>
<sequence>MAKAKQLFPNFEQQQDDFETLFYFGTSDDEDTITLEKRDFIFNMISKNLDPRGMMPTVEDMCEVAYKIATFGGKKGLDIEDYMRIRQKVTDEEITREEALESYEYYDIYKDNILNNVAFVNSVNEEQPIDETDPPLLVDRKMKRYAYKVLKREDKDHSNVFGREKFLKAMKSVILEMESNVTENDENLLLFIYKLKEHNNEIDSETFMNLVVTCLICFNDVMEEDTLNNKDILESVFLWFVGKDKKFMSLEKLDFVLEKLNMSINNENIIEFLKQSGCETGIFVNDFIDLFEWLGI</sequence>
<evidence type="ECO:0000313" key="1">
    <source>
        <dbReference type="EMBL" id="ELP89906.1"/>
    </source>
</evidence>
<keyword evidence="2" id="KW-1185">Reference proteome</keyword>
<reference evidence="1 2" key="1">
    <citation type="submission" date="2012-10" db="EMBL/GenBank/DDBJ databases">
        <authorList>
            <person name="Zafar N."/>
            <person name="Inman J."/>
            <person name="Hall N."/>
            <person name="Lorenzi H."/>
            <person name="Caler E."/>
        </authorList>
    </citation>
    <scope>NUCLEOTIDE SEQUENCE [LARGE SCALE GENOMIC DNA]</scope>
    <source>
        <strain evidence="1 2">IP1</strain>
    </source>
</reference>
<dbReference type="GeneID" id="14888878"/>
<dbReference type="Proteomes" id="UP000014680">
    <property type="component" value="Unassembled WGS sequence"/>
</dbReference>
<dbReference type="EMBL" id="KB206559">
    <property type="protein sequence ID" value="ELP89906.1"/>
    <property type="molecule type" value="Genomic_DNA"/>
</dbReference>